<dbReference type="PANTHER" id="PTHR21315">
    <property type="entry name" value="APRATAXIN AND PNK-LIKE FACTOR-RELATED"/>
    <property type="match status" value="1"/>
</dbReference>
<dbReference type="SUPFAM" id="SSF49879">
    <property type="entry name" value="SMAD/FHA domain"/>
    <property type="match status" value="1"/>
</dbReference>
<feature type="region of interest" description="Disordered" evidence="1">
    <location>
        <begin position="1"/>
        <end position="23"/>
    </location>
</feature>
<feature type="region of interest" description="Disordered" evidence="1">
    <location>
        <begin position="79"/>
        <end position="121"/>
    </location>
</feature>
<dbReference type="GO" id="GO:0006302">
    <property type="term" value="P:double-strand break repair"/>
    <property type="evidence" value="ECO:0007669"/>
    <property type="project" value="InterPro"/>
</dbReference>
<sequence length="143" mass="15706">MSGFDLVPEDGGDPIHLPPGETVLGRGPFLRTHLNPCFVQSSPTEDPRPLQRDSWHPLRHGDLISLLNVILSNIPSRRNSQMFEDEEELPVSPAPDVEPPIGQDRGQTPPTPAAPSNQEVADRSLNKVCRLATEFISCPSLSR</sequence>
<dbReference type="PANTHER" id="PTHR21315:SF2">
    <property type="entry name" value="APRATAXIN AND PNK-LIKE FACTOR"/>
    <property type="match status" value="1"/>
</dbReference>
<evidence type="ECO:0000313" key="2">
    <source>
        <dbReference type="Ensembl" id="ENSDLAP00005068289.1"/>
    </source>
</evidence>
<reference evidence="2" key="1">
    <citation type="submission" date="2025-08" db="UniProtKB">
        <authorList>
            <consortium name="Ensembl"/>
        </authorList>
    </citation>
    <scope>IDENTIFICATION</scope>
</reference>
<dbReference type="Ensembl" id="ENSDLAT00005081578.1">
    <property type="protein sequence ID" value="ENSDLAP00005068289.1"/>
    <property type="gene ID" value="ENSDLAG00005032062.1"/>
</dbReference>
<organism evidence="2 3">
    <name type="scientific">Dicentrarchus labrax</name>
    <name type="common">European seabass</name>
    <name type="synonym">Morone labrax</name>
    <dbReference type="NCBI Taxonomy" id="13489"/>
    <lineage>
        <taxon>Eukaryota</taxon>
        <taxon>Metazoa</taxon>
        <taxon>Chordata</taxon>
        <taxon>Craniata</taxon>
        <taxon>Vertebrata</taxon>
        <taxon>Euteleostomi</taxon>
        <taxon>Actinopterygii</taxon>
        <taxon>Neopterygii</taxon>
        <taxon>Teleostei</taxon>
        <taxon>Neoteleostei</taxon>
        <taxon>Acanthomorphata</taxon>
        <taxon>Eupercaria</taxon>
        <taxon>Moronidae</taxon>
        <taxon>Dicentrarchus</taxon>
    </lineage>
</organism>
<gene>
    <name evidence="2" type="primary">aplf</name>
</gene>
<name>A0A8P4KFN8_DICLA</name>
<keyword evidence="3" id="KW-1185">Reference proteome</keyword>
<evidence type="ECO:0000313" key="3">
    <source>
        <dbReference type="Proteomes" id="UP000694389"/>
    </source>
</evidence>
<dbReference type="GeneTree" id="ENSGT00390000010591"/>
<dbReference type="AlphaFoldDB" id="A0A8P4KFN8"/>
<accession>A0A8P4KFN8</accession>
<proteinExistence type="predicted"/>
<dbReference type="Proteomes" id="UP000694389">
    <property type="component" value="Unassembled WGS sequence"/>
</dbReference>
<dbReference type="GO" id="GO:0003906">
    <property type="term" value="F:DNA-(apurinic or apyrimidinic site) endonuclease activity"/>
    <property type="evidence" value="ECO:0007669"/>
    <property type="project" value="InterPro"/>
</dbReference>
<dbReference type="GO" id="GO:0005634">
    <property type="term" value="C:nucleus"/>
    <property type="evidence" value="ECO:0007669"/>
    <property type="project" value="TreeGrafter"/>
</dbReference>
<dbReference type="GO" id="GO:0035861">
    <property type="term" value="C:site of double-strand break"/>
    <property type="evidence" value="ECO:0007669"/>
    <property type="project" value="TreeGrafter"/>
</dbReference>
<protein>
    <submittedName>
        <fullName evidence="2">Aprataxin and PNKP like factor</fullName>
    </submittedName>
</protein>
<dbReference type="Gene3D" id="2.60.200.20">
    <property type="match status" value="2"/>
</dbReference>
<dbReference type="GO" id="GO:0008408">
    <property type="term" value="F:3'-5' exonuclease activity"/>
    <property type="evidence" value="ECO:0007669"/>
    <property type="project" value="InterPro"/>
</dbReference>
<feature type="compositionally biased region" description="Basic and acidic residues" evidence="1">
    <location>
        <begin position="45"/>
        <end position="55"/>
    </location>
</feature>
<dbReference type="InterPro" id="IPR008984">
    <property type="entry name" value="SMAD_FHA_dom_sf"/>
</dbReference>
<dbReference type="InterPro" id="IPR039253">
    <property type="entry name" value="APLF"/>
</dbReference>
<reference evidence="2" key="2">
    <citation type="submission" date="2025-09" db="UniProtKB">
        <authorList>
            <consortium name="Ensembl"/>
        </authorList>
    </citation>
    <scope>IDENTIFICATION</scope>
</reference>
<evidence type="ECO:0000256" key="1">
    <source>
        <dbReference type="SAM" id="MobiDB-lite"/>
    </source>
</evidence>
<feature type="region of interest" description="Disordered" evidence="1">
    <location>
        <begin position="36"/>
        <end position="55"/>
    </location>
</feature>